<sequence length="103" mass="10716">MADLKTESASLSSGSSKMSHASDPLVQPLGDFKNASNDLSAFGALGSLLSATGQIRDGMDQLTSIVTALHGEWQAEAKAIGDVGKVLDQVDEQLKDEAAKRQG</sequence>
<reference evidence="2" key="1">
    <citation type="submission" date="2022-06" db="EMBL/GenBank/DDBJ databases">
        <title>Draft genome sequence of Streptomyces sp. RB6PN25 isolated from peat swamp forest in Thailand.</title>
        <authorList>
            <person name="Duangmal K."/>
            <person name="Klaysubun C."/>
        </authorList>
    </citation>
    <scope>NUCLEOTIDE SEQUENCE</scope>
    <source>
        <strain evidence="2">RB6PN25</strain>
    </source>
</reference>
<feature type="region of interest" description="Disordered" evidence="1">
    <location>
        <begin position="1"/>
        <end position="28"/>
    </location>
</feature>
<dbReference type="RefSeq" id="WP_255923034.1">
    <property type="nucleotide sequence ID" value="NZ_JANFNG010000028.1"/>
</dbReference>
<evidence type="ECO:0000313" key="2">
    <source>
        <dbReference type="EMBL" id="MCQ4083998.1"/>
    </source>
</evidence>
<keyword evidence="3" id="KW-1185">Reference proteome</keyword>
<evidence type="ECO:0000313" key="3">
    <source>
        <dbReference type="Proteomes" id="UP001057702"/>
    </source>
</evidence>
<gene>
    <name evidence="2" type="ORF">NGB36_26275</name>
</gene>
<comment type="caution">
    <text evidence="2">The sequence shown here is derived from an EMBL/GenBank/DDBJ whole genome shotgun (WGS) entry which is preliminary data.</text>
</comment>
<evidence type="ECO:0000256" key="1">
    <source>
        <dbReference type="SAM" id="MobiDB-lite"/>
    </source>
</evidence>
<organism evidence="2 3">
    <name type="scientific">Streptomyces humicola</name>
    <dbReference type="NCBI Taxonomy" id="2953240"/>
    <lineage>
        <taxon>Bacteria</taxon>
        <taxon>Bacillati</taxon>
        <taxon>Actinomycetota</taxon>
        <taxon>Actinomycetes</taxon>
        <taxon>Kitasatosporales</taxon>
        <taxon>Streptomycetaceae</taxon>
        <taxon>Streptomyces</taxon>
    </lineage>
</organism>
<name>A0ABT1Q237_9ACTN</name>
<dbReference type="EMBL" id="JANFNG010000028">
    <property type="protein sequence ID" value="MCQ4083998.1"/>
    <property type="molecule type" value="Genomic_DNA"/>
</dbReference>
<evidence type="ECO:0008006" key="4">
    <source>
        <dbReference type="Google" id="ProtNLM"/>
    </source>
</evidence>
<protein>
    <recommendedName>
        <fullName evidence="4">WXG100 family type VII secretion target</fullName>
    </recommendedName>
</protein>
<dbReference type="Proteomes" id="UP001057702">
    <property type="component" value="Unassembled WGS sequence"/>
</dbReference>
<proteinExistence type="predicted"/>
<accession>A0ABT1Q237</accession>
<feature type="compositionally biased region" description="Low complexity" evidence="1">
    <location>
        <begin position="8"/>
        <end position="22"/>
    </location>
</feature>